<evidence type="ECO:0000313" key="2">
    <source>
        <dbReference type="Proteomes" id="UP001140560"/>
    </source>
</evidence>
<comment type="caution">
    <text evidence="1">The sequence shown here is derived from an EMBL/GenBank/DDBJ whole genome shotgun (WGS) entry which is preliminary data.</text>
</comment>
<dbReference type="AlphaFoldDB" id="A0A9W9CQB5"/>
<dbReference type="EMBL" id="JAPEUY010000002">
    <property type="protein sequence ID" value="KAJ4376026.1"/>
    <property type="molecule type" value="Genomic_DNA"/>
</dbReference>
<protein>
    <submittedName>
        <fullName evidence="1">Uncharacterized protein</fullName>
    </submittedName>
</protein>
<sequence>MGGLAILDFTTNVWQATIPWTMPVLTSLVKASSLRWLTSLELDLELFTDTSDEGMTQIVSLIKRNKMLKHLRLRAGINLDPHLRPPSKNWSPLLDLLGTDRPPFRLQTLDLDGLITSGTTTLDRIINIHAPTLRRIVLNHINLRRPNSLRAFFAALTKTGLNFFATNNFLINDTFWLSDGVLKIHSKPDEVLTGSSESDQTYKDWVHITWHTKRRDEWAIYDNVNGAYGELWMKDMIWGVIHSMDFSDIEP</sequence>
<organism evidence="1 2">
    <name type="scientific">Neocucurbitaria cava</name>
    <dbReference type="NCBI Taxonomy" id="798079"/>
    <lineage>
        <taxon>Eukaryota</taxon>
        <taxon>Fungi</taxon>
        <taxon>Dikarya</taxon>
        <taxon>Ascomycota</taxon>
        <taxon>Pezizomycotina</taxon>
        <taxon>Dothideomycetes</taxon>
        <taxon>Pleosporomycetidae</taxon>
        <taxon>Pleosporales</taxon>
        <taxon>Pleosporineae</taxon>
        <taxon>Cucurbitariaceae</taxon>
        <taxon>Neocucurbitaria</taxon>
    </lineage>
</organism>
<evidence type="ECO:0000313" key="1">
    <source>
        <dbReference type="EMBL" id="KAJ4376026.1"/>
    </source>
</evidence>
<proteinExistence type="predicted"/>
<dbReference type="OrthoDB" id="3665401at2759"/>
<gene>
    <name evidence="1" type="ORF">N0V83_001306</name>
</gene>
<accession>A0A9W9CQB5</accession>
<reference evidence="1" key="1">
    <citation type="submission" date="2022-10" db="EMBL/GenBank/DDBJ databases">
        <title>Tapping the CABI collections for fungal endophytes: first genome assemblies for Collariella, Neodidymelliopsis, Ascochyta clinopodiicola, Didymella pomorum, Didymosphaeria variabile, Neocosmospora piperis and Neocucurbitaria cava.</title>
        <authorList>
            <person name="Hill R."/>
        </authorList>
    </citation>
    <scope>NUCLEOTIDE SEQUENCE</scope>
    <source>
        <strain evidence="1">IMI 356814</strain>
    </source>
</reference>
<name>A0A9W9CQB5_9PLEO</name>
<dbReference type="Proteomes" id="UP001140560">
    <property type="component" value="Unassembled WGS sequence"/>
</dbReference>
<keyword evidence="2" id="KW-1185">Reference proteome</keyword>